<name>A0A6M9PU36_9BURK</name>
<dbReference type="AlphaFoldDB" id="A0A6M9PU36"/>
<evidence type="ECO:0000313" key="2">
    <source>
        <dbReference type="EMBL" id="QKM62305.1"/>
    </source>
</evidence>
<organism evidence="2 3">
    <name type="scientific">Polynucleobacter antarcticus</name>
    <dbReference type="NCBI Taxonomy" id="1743162"/>
    <lineage>
        <taxon>Bacteria</taxon>
        <taxon>Pseudomonadati</taxon>
        <taxon>Pseudomonadota</taxon>
        <taxon>Betaproteobacteria</taxon>
        <taxon>Burkholderiales</taxon>
        <taxon>Burkholderiaceae</taxon>
        <taxon>Polynucleobacter</taxon>
    </lineage>
</organism>
<accession>A0A6M9PU36</accession>
<dbReference type="InterPro" id="IPR036527">
    <property type="entry name" value="SCP2_sterol-bd_dom_sf"/>
</dbReference>
<evidence type="ECO:0000259" key="1">
    <source>
        <dbReference type="Pfam" id="PF14864"/>
    </source>
</evidence>
<gene>
    <name evidence="2" type="ORF">DCO16_04005</name>
</gene>
<feature type="domain" description="Alkyl sulfatase C-terminal" evidence="1">
    <location>
        <begin position="24"/>
        <end position="90"/>
    </location>
</feature>
<dbReference type="KEGG" id="pani:DCO16_04005"/>
<protein>
    <recommendedName>
        <fullName evidence="1">Alkyl sulfatase C-terminal domain-containing protein</fullName>
    </recommendedName>
</protein>
<dbReference type="Pfam" id="PF14864">
    <property type="entry name" value="Alkyl_sulf_C"/>
    <property type="match status" value="1"/>
</dbReference>
<dbReference type="EMBL" id="CP028941">
    <property type="protein sequence ID" value="QKM62305.1"/>
    <property type="molecule type" value="Genomic_DNA"/>
</dbReference>
<keyword evidence="3" id="KW-1185">Reference proteome</keyword>
<proteinExistence type="predicted"/>
<dbReference type="RefSeq" id="WP_173942457.1">
    <property type="nucleotide sequence ID" value="NZ_CBCSCD010000004.1"/>
</dbReference>
<dbReference type="Proteomes" id="UP000500806">
    <property type="component" value="Chromosome"/>
</dbReference>
<sequence>MDTKTSLATSPSCSKLHFVVEFTTNIKDEQAKNPSLTITLNRSELEKIMGGQTTFEKLLAEGKVKFLGDRKAFDQLKSTLTIFKPDFELMPGTKSKKPVSQPKQDPFSAQEIAISAGQ</sequence>
<dbReference type="InterPro" id="IPR029229">
    <property type="entry name" value="Alkyl_sulf_C"/>
</dbReference>
<dbReference type="SUPFAM" id="SSF55718">
    <property type="entry name" value="SCP-like"/>
    <property type="match status" value="1"/>
</dbReference>
<evidence type="ECO:0000313" key="3">
    <source>
        <dbReference type="Proteomes" id="UP000500806"/>
    </source>
</evidence>
<dbReference type="Gene3D" id="3.30.1050.10">
    <property type="entry name" value="SCP2 sterol-binding domain"/>
    <property type="match status" value="1"/>
</dbReference>
<reference evidence="2 3" key="1">
    <citation type="submission" date="2018-04" db="EMBL/GenBank/DDBJ databases">
        <title>Polynucleobacter sp. LimPoW16 genome.</title>
        <authorList>
            <person name="Hahn M.W."/>
        </authorList>
    </citation>
    <scope>NUCLEOTIDE SEQUENCE [LARGE SCALE GENOMIC DNA]</scope>
    <source>
        <strain evidence="2 3">LimPoW16</strain>
    </source>
</reference>